<reference evidence="2" key="1">
    <citation type="journal article" date="2022" name="Nat. Commun.">
        <title>Chromosome evolution and the genetic basis of agronomically important traits in greater yam.</title>
        <authorList>
            <person name="Bredeson J.V."/>
            <person name="Lyons J.B."/>
            <person name="Oniyinde I.O."/>
            <person name="Okereke N.R."/>
            <person name="Kolade O."/>
            <person name="Nnabue I."/>
            <person name="Nwadili C.O."/>
            <person name="Hribova E."/>
            <person name="Parker M."/>
            <person name="Nwogha J."/>
            <person name="Shu S."/>
            <person name="Carlson J."/>
            <person name="Kariba R."/>
            <person name="Muthemba S."/>
            <person name="Knop K."/>
            <person name="Barton G.J."/>
            <person name="Sherwood A.V."/>
            <person name="Lopez-Montes A."/>
            <person name="Asiedu R."/>
            <person name="Jamnadass R."/>
            <person name="Muchugi A."/>
            <person name="Goodstein D."/>
            <person name="Egesi C.N."/>
            <person name="Featherston J."/>
            <person name="Asfaw A."/>
            <person name="Simpson G.G."/>
            <person name="Dolezel J."/>
            <person name="Hendre P.S."/>
            <person name="Van Deynze A."/>
            <person name="Kumar P.L."/>
            <person name="Obidiegwu J.E."/>
            <person name="Bhattacharjee R."/>
            <person name="Rokhsar D.S."/>
        </authorList>
    </citation>
    <scope>NUCLEOTIDE SEQUENCE [LARGE SCALE GENOMIC DNA]</scope>
    <source>
        <strain evidence="2">cv. TDa95/00328</strain>
    </source>
</reference>
<sequence length="457" mass="50166">MADLSREEKLACFQSITGLQDLDLCTEILAAHGWDLELAITSITSTVSPNAHSQNPNPSSSAPPSGLDLAPSASPGLAWRLATLPFYVVSGGVGLVAGAVGLGFWVAGGLLNRSLNLIGLLPRDQAAAHPLVPFSPPASEADDFVTAFGREYGAGAPAKPDFVSEGFSEALRRSQRGFRPLFVYLHSPDHPDVPAFCHGCLCSALVAEFLNENFVCWGGNIRGIEGFNMSNNFRASSFPYCAIVWVAGNQQMELLGQIEGLKSPEEMLVILQQVTELSTPTLLAARLQDEDRRDNLRLREEQDAAYREALEADQAREQQRKKEQEILKMAAVEAERKRREEEEAQVRAAHEAAEKEAALAKQRQEKALSLGAEPEKAPDVTQVLVRFPTGERKERRFHSSATVKSLYDFVDSLDNMNLRNYRLVSGFPRISFGPEKYFLSLKDAGLHPQASLFVEAE</sequence>
<dbReference type="EMBL" id="CM037011">
    <property type="protein sequence ID" value="KAH7692382.1"/>
    <property type="molecule type" value="Genomic_DNA"/>
</dbReference>
<proteinExistence type="predicted"/>
<dbReference type="Proteomes" id="UP000827976">
    <property type="component" value="Chromosome 1"/>
</dbReference>
<evidence type="ECO:0000313" key="2">
    <source>
        <dbReference type="Proteomes" id="UP000827976"/>
    </source>
</evidence>
<name>A0ACB7WV07_DIOAL</name>
<comment type="caution">
    <text evidence="1">The sequence shown here is derived from an EMBL/GenBank/DDBJ whole genome shotgun (WGS) entry which is preliminary data.</text>
</comment>
<keyword evidence="2" id="KW-1185">Reference proteome</keyword>
<accession>A0ACB7WV07</accession>
<organism evidence="1 2">
    <name type="scientific">Dioscorea alata</name>
    <name type="common">Purple yam</name>
    <dbReference type="NCBI Taxonomy" id="55571"/>
    <lineage>
        <taxon>Eukaryota</taxon>
        <taxon>Viridiplantae</taxon>
        <taxon>Streptophyta</taxon>
        <taxon>Embryophyta</taxon>
        <taxon>Tracheophyta</taxon>
        <taxon>Spermatophyta</taxon>
        <taxon>Magnoliopsida</taxon>
        <taxon>Liliopsida</taxon>
        <taxon>Dioscoreales</taxon>
        <taxon>Dioscoreaceae</taxon>
        <taxon>Dioscorea</taxon>
    </lineage>
</organism>
<evidence type="ECO:0000313" key="1">
    <source>
        <dbReference type="EMBL" id="KAH7692382.1"/>
    </source>
</evidence>
<gene>
    <name evidence="1" type="ORF">IHE45_01G063500</name>
</gene>
<protein>
    <submittedName>
        <fullName evidence="1">FAS-associated factor 2 protein</fullName>
    </submittedName>
</protein>